<dbReference type="InterPro" id="IPR000602">
    <property type="entry name" value="Glyco_hydro_38_N"/>
</dbReference>
<dbReference type="RefSeq" id="WP_259094040.1">
    <property type="nucleotide sequence ID" value="NZ_BAAAZC010000029.1"/>
</dbReference>
<dbReference type="InterPro" id="IPR013780">
    <property type="entry name" value="Glyco_hydro_b"/>
</dbReference>
<dbReference type="PANTHER" id="PTHR46017">
    <property type="entry name" value="ALPHA-MANNOSIDASE 2C1"/>
    <property type="match status" value="1"/>
</dbReference>
<feature type="chain" id="PRO_5047201321" evidence="5">
    <location>
        <begin position="27"/>
        <end position="855"/>
    </location>
</feature>
<feature type="domain" description="Glycosyl hydrolase family 38 C-terminal" evidence="7">
    <location>
        <begin position="549"/>
        <end position="693"/>
    </location>
</feature>
<dbReference type="Gene3D" id="3.20.110.10">
    <property type="entry name" value="Glycoside hydrolase 38, N terminal domain"/>
    <property type="match status" value="1"/>
</dbReference>
<evidence type="ECO:0000256" key="2">
    <source>
        <dbReference type="ARBA" id="ARBA00022723"/>
    </source>
</evidence>
<dbReference type="InterPro" id="IPR028995">
    <property type="entry name" value="Glyco_hydro_57/38_cen_sf"/>
</dbReference>
<organism evidence="8 9">
    <name type="scientific">Mucilaginibacter dorajii</name>
    <dbReference type="NCBI Taxonomy" id="692994"/>
    <lineage>
        <taxon>Bacteria</taxon>
        <taxon>Pseudomonadati</taxon>
        <taxon>Bacteroidota</taxon>
        <taxon>Sphingobacteriia</taxon>
        <taxon>Sphingobacteriales</taxon>
        <taxon>Sphingobacteriaceae</taxon>
        <taxon>Mucilaginibacter</taxon>
    </lineage>
</organism>
<feature type="signal peptide" evidence="5">
    <location>
        <begin position="1"/>
        <end position="26"/>
    </location>
</feature>
<dbReference type="EMBL" id="BAAAZC010000029">
    <property type="protein sequence ID" value="GAA3987627.1"/>
    <property type="molecule type" value="Genomic_DNA"/>
</dbReference>
<evidence type="ECO:0000259" key="6">
    <source>
        <dbReference type="Pfam" id="PF01074"/>
    </source>
</evidence>
<comment type="caution">
    <text evidence="8">The sequence shown here is derived from an EMBL/GenBank/DDBJ whole genome shotgun (WGS) entry which is preliminary data.</text>
</comment>
<keyword evidence="3 8" id="KW-0378">Hydrolase</keyword>
<protein>
    <submittedName>
        <fullName evidence="8">Glycoside hydrolase family 38 C-terminal domain-containing protein</fullName>
    </submittedName>
</protein>
<dbReference type="Gene3D" id="1.20.1270.50">
    <property type="entry name" value="Glycoside hydrolase family 38, central domain"/>
    <property type="match status" value="1"/>
</dbReference>
<dbReference type="Gene3D" id="2.70.98.30">
    <property type="entry name" value="Golgi alpha-mannosidase II, domain 4"/>
    <property type="match status" value="2"/>
</dbReference>
<dbReference type="InterPro" id="IPR027291">
    <property type="entry name" value="Glyco_hydro_38_N_sf"/>
</dbReference>
<dbReference type="Pfam" id="PF07748">
    <property type="entry name" value="Glyco_hydro_38C"/>
    <property type="match status" value="1"/>
</dbReference>
<sequence>MNLKTATYKLLLILFVITCMPRTGVAQTAWYIDGYHGGVWGHYPDWNTRFMADMLKNNPDWKINIELEPETWDRAQTVDPAAYVDFKALFADQSLNGRIEYVNPAYAQSYMYNISGESIIRQFAYGIKKIREHFPGATFTSYSSEEPCFTSALPQILTSFGFKYASLKNPNTCFGGYTRAHGGGLVNWIGPDGTGILTSPRYAVEKLATKSTWQTIAWTNDPAYLSAAYAAGIKHPIGMTLQDAGWKGGPFIGNGDKGGIHSIYTTWRNYFANVVKGDARTDWKVSQEDILVNLVWGSQVTQQIAQRVRLSENKIVQNEKLAAMAKIYAGGNYPSADFDAAWRTLLLSQHHDCWIVPYNGKPGDTWADKVIGWTSFSNNISDSIANASVLKIAKADDDHITIYNTLGMDRNEIITVAIPSKFEAQHLAIFNSAGKQVKTQVIPANDKQPAMMAFKANVPSMGYAVYQFKQAGQAVSPGAHISQTSNGLYRLETDLYRITIDPLHGGIIKSLIAKTMCNREFVDKANVLGFNELRGNFYNDGGFKSTGDNPVNIEVLENGPLTIKLAIKGTINGSNYTQLLTLNEGQPRIDIKLTIDWKGNPGIGENMKPGTYKMENPVKPFYDDRNKLLALFPLNLKHQKVYKNAPFDVTESKLDNTFYTRWDSIKNNVIHTWVDITGDNDEYGMALLTDHTTSYAHGPDFPLALDIQYSGMGLWGRNYTINGPTEINYALIPHQGKWDKAGIWSNATQWQQPLLMGAGMPAPGAQRSLIKPDKGVEISAMQFDGDDLLLRVFNTGNSNNCKIALRFNADKAELVELDGRVKQQLSFVKLSGENSIHFKLPRFGVRTIRLVKARK</sequence>
<gene>
    <name evidence="8" type="ORF">GCM10022210_45290</name>
</gene>
<dbReference type="Gene3D" id="2.60.40.1180">
    <property type="entry name" value="Golgi alpha-mannosidase II"/>
    <property type="match status" value="1"/>
</dbReference>
<evidence type="ECO:0000259" key="7">
    <source>
        <dbReference type="Pfam" id="PF07748"/>
    </source>
</evidence>
<dbReference type="InterPro" id="IPR037094">
    <property type="entry name" value="Glyco_hydro_38_cen_sf"/>
</dbReference>
<dbReference type="Proteomes" id="UP001500742">
    <property type="component" value="Unassembled WGS sequence"/>
</dbReference>
<evidence type="ECO:0000256" key="4">
    <source>
        <dbReference type="ARBA" id="ARBA00023295"/>
    </source>
</evidence>
<dbReference type="InterPro" id="IPR011330">
    <property type="entry name" value="Glyco_hydro/deAcase_b/a-brl"/>
</dbReference>
<dbReference type="SUPFAM" id="SSF88713">
    <property type="entry name" value="Glycoside hydrolase/deacetylase"/>
    <property type="match status" value="1"/>
</dbReference>
<comment type="similarity">
    <text evidence="1">Belongs to the glycosyl hydrolase 38 family.</text>
</comment>
<name>A0ABP7QSX0_9SPHI</name>
<dbReference type="PANTHER" id="PTHR46017:SF1">
    <property type="entry name" value="ALPHA-MANNOSIDASE 2C1"/>
    <property type="match status" value="1"/>
</dbReference>
<evidence type="ECO:0000256" key="3">
    <source>
        <dbReference type="ARBA" id="ARBA00022801"/>
    </source>
</evidence>
<evidence type="ECO:0000256" key="1">
    <source>
        <dbReference type="ARBA" id="ARBA00009792"/>
    </source>
</evidence>
<dbReference type="SUPFAM" id="SSF88688">
    <property type="entry name" value="Families 57/38 glycoside transferase middle domain"/>
    <property type="match status" value="1"/>
</dbReference>
<accession>A0ABP7QSX0</accession>
<feature type="domain" description="Glycoside hydrolase family 38 N-terminal" evidence="6">
    <location>
        <begin position="78"/>
        <end position="201"/>
    </location>
</feature>
<evidence type="ECO:0000313" key="9">
    <source>
        <dbReference type="Proteomes" id="UP001500742"/>
    </source>
</evidence>
<dbReference type="InterPro" id="IPR011013">
    <property type="entry name" value="Gal_mutarotase_sf_dom"/>
</dbReference>
<keyword evidence="4" id="KW-0326">Glycosidase</keyword>
<dbReference type="InterPro" id="IPR011682">
    <property type="entry name" value="Glyco_hydro_38_C"/>
</dbReference>
<evidence type="ECO:0000313" key="8">
    <source>
        <dbReference type="EMBL" id="GAA3987627.1"/>
    </source>
</evidence>
<dbReference type="SUPFAM" id="SSF74650">
    <property type="entry name" value="Galactose mutarotase-like"/>
    <property type="match status" value="1"/>
</dbReference>
<keyword evidence="5" id="KW-0732">Signal</keyword>
<dbReference type="GO" id="GO:0016787">
    <property type="term" value="F:hydrolase activity"/>
    <property type="evidence" value="ECO:0007669"/>
    <property type="project" value="UniProtKB-KW"/>
</dbReference>
<proteinExistence type="inferred from homology"/>
<evidence type="ECO:0000256" key="5">
    <source>
        <dbReference type="SAM" id="SignalP"/>
    </source>
</evidence>
<reference evidence="9" key="1">
    <citation type="journal article" date="2019" name="Int. J. Syst. Evol. Microbiol.">
        <title>The Global Catalogue of Microorganisms (GCM) 10K type strain sequencing project: providing services to taxonomists for standard genome sequencing and annotation.</title>
        <authorList>
            <consortium name="The Broad Institute Genomics Platform"/>
            <consortium name="The Broad Institute Genome Sequencing Center for Infectious Disease"/>
            <person name="Wu L."/>
            <person name="Ma J."/>
        </authorList>
    </citation>
    <scope>NUCLEOTIDE SEQUENCE [LARGE SCALE GENOMIC DNA]</scope>
    <source>
        <strain evidence="9">JCM 16601</strain>
    </source>
</reference>
<dbReference type="Pfam" id="PF01074">
    <property type="entry name" value="Glyco_hydro_38N"/>
    <property type="match status" value="1"/>
</dbReference>
<keyword evidence="9" id="KW-1185">Reference proteome</keyword>
<keyword evidence="2" id="KW-0479">Metal-binding</keyword>